<dbReference type="InterPro" id="IPR013320">
    <property type="entry name" value="ConA-like_dom_sf"/>
</dbReference>
<evidence type="ECO:0000313" key="5">
    <source>
        <dbReference type="Proteomes" id="UP001303046"/>
    </source>
</evidence>
<dbReference type="EMBL" id="JAVFWL010000003">
    <property type="protein sequence ID" value="KAK6740298.1"/>
    <property type="molecule type" value="Genomic_DNA"/>
</dbReference>
<dbReference type="InterPro" id="IPR044156">
    <property type="entry name" value="Galectin-like"/>
</dbReference>
<dbReference type="CDD" id="cd00070">
    <property type="entry name" value="GLECT"/>
    <property type="match status" value="1"/>
</dbReference>
<dbReference type="SUPFAM" id="SSF49899">
    <property type="entry name" value="Concanavalin A-like lectins/glucanases"/>
    <property type="match status" value="1"/>
</dbReference>
<accession>A0ABR1CRH5</accession>
<sequence>MIVLKTRSCTFFIGDEKEIIPDTVPETTFPLIGHCVVRMYRAYEEYLEYVERPAPGPTAPPVSKFSNEVFNPTNPVELPISGFGNGHRLRVVLKTLDKRNEQFSVNLKNGDDILLHFNPRLKDNVIVFNSFSNGEWQHEERPSIVFPFERKKIYTIEFVATTDSSALIYVNGRFLYEFRQRERGQRASSVEIHGDVYIHSVHVS</sequence>
<dbReference type="Proteomes" id="UP001303046">
    <property type="component" value="Unassembled WGS sequence"/>
</dbReference>
<name>A0ABR1CRH5_NECAM</name>
<comment type="caution">
    <text evidence="4">The sequence shown here is derived from an EMBL/GenBank/DDBJ whole genome shotgun (WGS) entry which is preliminary data.</text>
</comment>
<dbReference type="SMART" id="SM00276">
    <property type="entry name" value="GLECT"/>
    <property type="match status" value="1"/>
</dbReference>
<proteinExistence type="predicted"/>
<dbReference type="Pfam" id="PF00337">
    <property type="entry name" value="Gal-bind_lectin"/>
    <property type="match status" value="1"/>
</dbReference>
<evidence type="ECO:0000259" key="3">
    <source>
        <dbReference type="PROSITE" id="PS51304"/>
    </source>
</evidence>
<evidence type="ECO:0000256" key="2">
    <source>
        <dbReference type="RuleBase" id="RU102079"/>
    </source>
</evidence>
<keyword evidence="1 2" id="KW-0430">Lectin</keyword>
<dbReference type="InterPro" id="IPR001079">
    <property type="entry name" value="Galectin_CRD"/>
</dbReference>
<gene>
    <name evidence="4" type="primary">Necator_chrIII.g9410</name>
    <name evidence="4" type="ORF">RB195_008645</name>
</gene>
<dbReference type="Gene3D" id="2.60.120.200">
    <property type="match status" value="1"/>
</dbReference>
<reference evidence="4 5" key="1">
    <citation type="submission" date="2023-08" db="EMBL/GenBank/DDBJ databases">
        <title>A Necator americanus chromosomal reference genome.</title>
        <authorList>
            <person name="Ilik V."/>
            <person name="Petrzelkova K.J."/>
            <person name="Pardy F."/>
            <person name="Fuh T."/>
            <person name="Niatou-Singa F.S."/>
            <person name="Gouil Q."/>
            <person name="Baker L."/>
            <person name="Ritchie M.E."/>
            <person name="Jex A.R."/>
            <person name="Gazzola D."/>
            <person name="Li H."/>
            <person name="Toshio Fujiwara R."/>
            <person name="Zhan B."/>
            <person name="Aroian R.V."/>
            <person name="Pafco B."/>
            <person name="Schwarz E.M."/>
        </authorList>
    </citation>
    <scope>NUCLEOTIDE SEQUENCE [LARGE SCALE GENOMIC DNA]</scope>
    <source>
        <strain evidence="4 5">Aroian</strain>
        <tissue evidence="4">Whole animal</tissue>
    </source>
</reference>
<organism evidence="4 5">
    <name type="scientific">Necator americanus</name>
    <name type="common">Human hookworm</name>
    <dbReference type="NCBI Taxonomy" id="51031"/>
    <lineage>
        <taxon>Eukaryota</taxon>
        <taxon>Metazoa</taxon>
        <taxon>Ecdysozoa</taxon>
        <taxon>Nematoda</taxon>
        <taxon>Chromadorea</taxon>
        <taxon>Rhabditida</taxon>
        <taxon>Rhabditina</taxon>
        <taxon>Rhabditomorpha</taxon>
        <taxon>Strongyloidea</taxon>
        <taxon>Ancylostomatidae</taxon>
        <taxon>Bunostominae</taxon>
        <taxon>Necator</taxon>
    </lineage>
</organism>
<dbReference type="PANTHER" id="PTHR11346:SF173">
    <property type="entry name" value="GALECTIN"/>
    <property type="match status" value="1"/>
</dbReference>
<dbReference type="PROSITE" id="PS51304">
    <property type="entry name" value="GALECTIN"/>
    <property type="match status" value="1"/>
</dbReference>
<evidence type="ECO:0000313" key="4">
    <source>
        <dbReference type="EMBL" id="KAK6740298.1"/>
    </source>
</evidence>
<protein>
    <recommendedName>
        <fullName evidence="2">Galectin</fullName>
    </recommendedName>
</protein>
<dbReference type="PANTHER" id="PTHR11346">
    <property type="entry name" value="GALECTIN"/>
    <property type="match status" value="1"/>
</dbReference>
<keyword evidence="5" id="KW-1185">Reference proteome</keyword>
<feature type="domain" description="Galectin" evidence="3">
    <location>
        <begin position="75"/>
        <end position="204"/>
    </location>
</feature>
<evidence type="ECO:0000256" key="1">
    <source>
        <dbReference type="ARBA" id="ARBA00022734"/>
    </source>
</evidence>
<dbReference type="SMART" id="SM00908">
    <property type="entry name" value="Gal-bind_lectin"/>
    <property type="match status" value="1"/>
</dbReference>